<feature type="compositionally biased region" description="Basic and acidic residues" evidence="6">
    <location>
        <begin position="26"/>
        <end position="39"/>
    </location>
</feature>
<feature type="region of interest" description="Disordered" evidence="6">
    <location>
        <begin position="20"/>
        <end position="39"/>
    </location>
</feature>
<dbReference type="Gene3D" id="1.20.1250.20">
    <property type="entry name" value="MFS general substrate transporter like domains"/>
    <property type="match status" value="2"/>
</dbReference>
<dbReference type="OMA" id="LPTIMFA"/>
<protein>
    <recommendedName>
        <fullName evidence="10">Major facilitator superfamily (MFS) profile domain-containing protein</fullName>
    </recommendedName>
</protein>
<feature type="transmembrane region" description="Helical" evidence="7">
    <location>
        <begin position="117"/>
        <end position="140"/>
    </location>
</feature>
<feature type="transmembrane region" description="Helical" evidence="7">
    <location>
        <begin position="398"/>
        <end position="418"/>
    </location>
</feature>
<reference evidence="9" key="1">
    <citation type="journal article" date="2017" name="Nat. Commun.">
        <title>The asparagus genome sheds light on the origin and evolution of a young Y chromosome.</title>
        <authorList>
            <person name="Harkess A."/>
            <person name="Zhou J."/>
            <person name="Xu C."/>
            <person name="Bowers J.E."/>
            <person name="Van der Hulst R."/>
            <person name="Ayyampalayam S."/>
            <person name="Mercati F."/>
            <person name="Riccardi P."/>
            <person name="McKain M.R."/>
            <person name="Kakrana A."/>
            <person name="Tang H."/>
            <person name="Ray J."/>
            <person name="Groenendijk J."/>
            <person name="Arikit S."/>
            <person name="Mathioni S.M."/>
            <person name="Nakano M."/>
            <person name="Shan H."/>
            <person name="Telgmann-Rauber A."/>
            <person name="Kanno A."/>
            <person name="Yue Z."/>
            <person name="Chen H."/>
            <person name="Li W."/>
            <person name="Chen Y."/>
            <person name="Xu X."/>
            <person name="Zhang Y."/>
            <person name="Luo S."/>
            <person name="Chen H."/>
            <person name="Gao J."/>
            <person name="Mao Z."/>
            <person name="Pires J.C."/>
            <person name="Luo M."/>
            <person name="Kudrna D."/>
            <person name="Wing R.A."/>
            <person name="Meyers B.C."/>
            <person name="Yi K."/>
            <person name="Kong H."/>
            <person name="Lavrijsen P."/>
            <person name="Sunseri F."/>
            <person name="Falavigna A."/>
            <person name="Ye Y."/>
            <person name="Leebens-Mack J.H."/>
            <person name="Chen G."/>
        </authorList>
    </citation>
    <scope>NUCLEOTIDE SEQUENCE [LARGE SCALE GENOMIC DNA]</scope>
    <source>
        <strain evidence="9">cv. DH0086</strain>
    </source>
</reference>
<evidence type="ECO:0000256" key="1">
    <source>
        <dbReference type="ARBA" id="ARBA00004141"/>
    </source>
</evidence>
<dbReference type="CDD" id="cd17416">
    <property type="entry name" value="MFS_NPF1_2"/>
    <property type="match status" value="1"/>
</dbReference>
<proteinExistence type="inferred from homology"/>
<evidence type="ECO:0000313" key="9">
    <source>
        <dbReference type="Proteomes" id="UP000243459"/>
    </source>
</evidence>
<dbReference type="Proteomes" id="UP000243459">
    <property type="component" value="Chromosome 9"/>
</dbReference>
<dbReference type="SUPFAM" id="SSF103473">
    <property type="entry name" value="MFS general substrate transporter"/>
    <property type="match status" value="1"/>
</dbReference>
<feature type="transmembrane region" description="Helical" evidence="7">
    <location>
        <begin position="209"/>
        <end position="228"/>
    </location>
</feature>
<sequence>MKKSLFFSPLFYYLRCAQPSSSSNSKEAEKEEDLKTEAEKRRPRGWKCMPYIIGNETFEKVASVGLLSNFTVYLVKEFKMQQVSAANLANIFFGTTNFAPLLGAFVSDAYWGRFRTLAYSSIASFIGMLTMTLSASIPQLKPSDCSEADQSAGHCKGPSDLQYSILFLALGLLAVGAGGVRPCSLPFGVDQFDRTTEKGQRGLNSFFNWYYFTSTAAMVTSMTFIVYIQNSVSWPIGFAIPTGFMLLSVVAFFLGTKLYVYVAPEGSVFSSIAQVFVAAFKKRKLQVPSPDDVLSQESRLYCPFNRSENVSKLPLTLQFRSLNKAAVVCDGELNPEGNPVNPWRLCSVQQIEEVKCLIRIIPIWASGITCFVALVQQFTFAILQALTMDRHLGPHFQIPAGSLATISMLALTLFIPVYDRILIPIVRRFTKIESGITLLQRQGVGIFISVLSMIVAALIEQKRRISAVSHGGTSPLSVLWLVPQLVLIVSHGGTSPLSVLWLVPQLVLMGIAEAFNAIGQIEFYNRQFPEHMQTLAGSLFFCSLAGASYLSTFVVTIVQKITEEGGRTSWLDNDINKGRVDYFYYVIAIMGVCNLFYFLVCSHYYRYKGTGGHEVKEETRKEVELP</sequence>
<feature type="transmembrane region" description="Helical" evidence="7">
    <location>
        <begin position="88"/>
        <end position="111"/>
    </location>
</feature>
<name>A0A5P1E8A1_ASPOF</name>
<keyword evidence="5 7" id="KW-0472">Membrane</keyword>
<feature type="transmembrane region" description="Helical" evidence="7">
    <location>
        <begin position="539"/>
        <end position="562"/>
    </location>
</feature>
<dbReference type="PANTHER" id="PTHR11654">
    <property type="entry name" value="OLIGOPEPTIDE TRANSPORTER-RELATED"/>
    <property type="match status" value="1"/>
</dbReference>
<comment type="similarity">
    <text evidence="2">Belongs to the major facilitator superfamily. Proton-dependent oligopeptide transporter (POT/PTR) (TC 2.A.17) family.</text>
</comment>
<evidence type="ECO:0000256" key="5">
    <source>
        <dbReference type="ARBA" id="ARBA00023136"/>
    </source>
</evidence>
<feature type="transmembrane region" description="Helical" evidence="7">
    <location>
        <begin position="582"/>
        <end position="600"/>
    </location>
</feature>
<evidence type="ECO:0000313" key="8">
    <source>
        <dbReference type="EMBL" id="ONK58808.1"/>
    </source>
</evidence>
<dbReference type="EMBL" id="CM007389">
    <property type="protein sequence ID" value="ONK58808.1"/>
    <property type="molecule type" value="Genomic_DNA"/>
</dbReference>
<evidence type="ECO:0000256" key="7">
    <source>
        <dbReference type="SAM" id="Phobius"/>
    </source>
</evidence>
<evidence type="ECO:0000256" key="3">
    <source>
        <dbReference type="ARBA" id="ARBA00022692"/>
    </source>
</evidence>
<keyword evidence="3 7" id="KW-0812">Transmembrane</keyword>
<dbReference type="GO" id="GO:0016020">
    <property type="term" value="C:membrane"/>
    <property type="evidence" value="ECO:0007669"/>
    <property type="project" value="UniProtKB-SubCell"/>
</dbReference>
<accession>A0A5P1E8A1</accession>
<dbReference type="OrthoDB" id="8904098at2759"/>
<evidence type="ECO:0000256" key="4">
    <source>
        <dbReference type="ARBA" id="ARBA00022989"/>
    </source>
</evidence>
<dbReference type="InterPro" id="IPR036259">
    <property type="entry name" value="MFS_trans_sf"/>
</dbReference>
<feature type="transmembrane region" description="Helical" evidence="7">
    <location>
        <begin position="235"/>
        <end position="254"/>
    </location>
</feature>
<evidence type="ECO:0008006" key="10">
    <source>
        <dbReference type="Google" id="ProtNLM"/>
    </source>
</evidence>
<dbReference type="AlphaFoldDB" id="A0A5P1E8A1"/>
<feature type="transmembrane region" description="Helical" evidence="7">
    <location>
        <begin position="363"/>
        <end position="386"/>
    </location>
</feature>
<comment type="subcellular location">
    <subcellularLocation>
        <location evidence="1">Membrane</location>
        <topology evidence="1">Multi-pass membrane protein</topology>
    </subcellularLocation>
</comment>
<evidence type="ECO:0000256" key="6">
    <source>
        <dbReference type="SAM" id="MobiDB-lite"/>
    </source>
</evidence>
<keyword evidence="9" id="KW-1185">Reference proteome</keyword>
<dbReference type="Pfam" id="PF00854">
    <property type="entry name" value="PTR2"/>
    <property type="match status" value="2"/>
</dbReference>
<feature type="transmembrane region" description="Helical" evidence="7">
    <location>
        <begin position="438"/>
        <end position="459"/>
    </location>
</feature>
<gene>
    <name evidence="8" type="ORF">A4U43_C09F16850</name>
</gene>
<dbReference type="Gramene" id="ONK58808">
    <property type="protein sequence ID" value="ONK58808"/>
    <property type="gene ID" value="A4U43_C09F16850"/>
</dbReference>
<organism evidence="8 9">
    <name type="scientific">Asparagus officinalis</name>
    <name type="common">Garden asparagus</name>
    <dbReference type="NCBI Taxonomy" id="4686"/>
    <lineage>
        <taxon>Eukaryota</taxon>
        <taxon>Viridiplantae</taxon>
        <taxon>Streptophyta</taxon>
        <taxon>Embryophyta</taxon>
        <taxon>Tracheophyta</taxon>
        <taxon>Spermatophyta</taxon>
        <taxon>Magnoliopsida</taxon>
        <taxon>Liliopsida</taxon>
        <taxon>Asparagales</taxon>
        <taxon>Asparagaceae</taxon>
        <taxon>Asparagoideae</taxon>
        <taxon>Asparagus</taxon>
    </lineage>
</organism>
<dbReference type="InterPro" id="IPR000109">
    <property type="entry name" value="POT_fam"/>
</dbReference>
<feature type="transmembrane region" description="Helical" evidence="7">
    <location>
        <begin position="161"/>
        <end position="180"/>
    </location>
</feature>
<dbReference type="GO" id="GO:0022857">
    <property type="term" value="F:transmembrane transporter activity"/>
    <property type="evidence" value="ECO:0007669"/>
    <property type="project" value="InterPro"/>
</dbReference>
<evidence type="ECO:0000256" key="2">
    <source>
        <dbReference type="ARBA" id="ARBA00005982"/>
    </source>
</evidence>
<keyword evidence="4 7" id="KW-1133">Transmembrane helix</keyword>